<accession>A0ABQ3UGA6</accession>
<dbReference type="RefSeq" id="WP_201368726.1">
    <property type="nucleotide sequence ID" value="NZ_BNJG01000001.1"/>
</dbReference>
<dbReference type="Proteomes" id="UP000654345">
    <property type="component" value="Unassembled WGS sequence"/>
</dbReference>
<keyword evidence="1" id="KW-0812">Transmembrane</keyword>
<evidence type="ECO:0000256" key="1">
    <source>
        <dbReference type="SAM" id="Phobius"/>
    </source>
</evidence>
<evidence type="ECO:0008006" key="4">
    <source>
        <dbReference type="Google" id="ProtNLM"/>
    </source>
</evidence>
<feature type="transmembrane region" description="Helical" evidence="1">
    <location>
        <begin position="59"/>
        <end position="87"/>
    </location>
</feature>
<proteinExistence type="predicted"/>
<keyword evidence="3" id="KW-1185">Reference proteome</keyword>
<keyword evidence="1" id="KW-0472">Membrane</keyword>
<keyword evidence="1" id="KW-1133">Transmembrane helix</keyword>
<reference evidence="2 3" key="1">
    <citation type="journal article" date="2021" name="Int. J. Syst. Evol. Microbiol.">
        <title>Reticulibacter mediterranei gen. nov., sp. nov., within the new family Reticulibacteraceae fam. nov., and Ktedonospora formicarum gen. nov., sp. nov., Ktedonobacter robiniae sp. nov., Dictyobacter formicarum sp. nov. and Dictyobacter arantiisoli sp. nov., belonging to the class Ktedonobacteria.</title>
        <authorList>
            <person name="Yabe S."/>
            <person name="Zheng Y."/>
            <person name="Wang C.M."/>
            <person name="Sakai Y."/>
            <person name="Abe K."/>
            <person name="Yokota A."/>
            <person name="Donadio S."/>
            <person name="Cavaletti L."/>
            <person name="Monciardini P."/>
        </authorList>
    </citation>
    <scope>NUCLEOTIDE SEQUENCE [LARGE SCALE GENOMIC DNA]</scope>
    <source>
        <strain evidence="2 3">SOSP1-30</strain>
    </source>
</reference>
<organism evidence="2 3">
    <name type="scientific">Ktedonobacter robiniae</name>
    <dbReference type="NCBI Taxonomy" id="2778365"/>
    <lineage>
        <taxon>Bacteria</taxon>
        <taxon>Bacillati</taxon>
        <taxon>Chloroflexota</taxon>
        <taxon>Ktedonobacteria</taxon>
        <taxon>Ktedonobacterales</taxon>
        <taxon>Ktedonobacteraceae</taxon>
        <taxon>Ktedonobacter</taxon>
    </lineage>
</organism>
<feature type="transmembrane region" description="Helical" evidence="1">
    <location>
        <begin position="7"/>
        <end position="32"/>
    </location>
</feature>
<comment type="caution">
    <text evidence="2">The sequence shown here is derived from an EMBL/GenBank/DDBJ whole genome shotgun (WGS) entry which is preliminary data.</text>
</comment>
<dbReference type="EMBL" id="BNJG01000001">
    <property type="protein sequence ID" value="GHO51750.1"/>
    <property type="molecule type" value="Genomic_DNA"/>
</dbReference>
<protein>
    <recommendedName>
        <fullName evidence="4">DUF3592 domain-containing protein</fullName>
    </recommendedName>
</protein>
<evidence type="ECO:0000313" key="3">
    <source>
        <dbReference type="Proteomes" id="UP000654345"/>
    </source>
</evidence>
<sequence length="173" mass="18788">MLLIRLIGAVIAGAFATVVGVLVCGIIGTVLYEVLFAHGTSLSSIDPSDLSTVLQTPGLASAGTLIGVGCGILIGLIVFIQSVSYAFKRDRLSKGGMRISALVSAIKHRYVNNVNSPGNSYTVYTVHAEWLDPRTGSRYRFKQDKNSRPVVREGEYVTVQVNPRNYNDYHLEL</sequence>
<name>A0ABQ3UGA6_9CHLR</name>
<gene>
    <name evidence="2" type="ORF">KSB_02250</name>
</gene>
<evidence type="ECO:0000313" key="2">
    <source>
        <dbReference type="EMBL" id="GHO51750.1"/>
    </source>
</evidence>